<dbReference type="AlphaFoldDB" id="A0A0E0CZM0"/>
<evidence type="ECO:0000313" key="3">
    <source>
        <dbReference type="Proteomes" id="UP000008021"/>
    </source>
</evidence>
<evidence type="ECO:0000313" key="2">
    <source>
        <dbReference type="EnsemblPlants" id="OMERI03G13660.5"/>
    </source>
</evidence>
<keyword evidence="3" id="KW-1185">Reference proteome</keyword>
<organism evidence="2">
    <name type="scientific">Oryza meridionalis</name>
    <dbReference type="NCBI Taxonomy" id="40149"/>
    <lineage>
        <taxon>Eukaryota</taxon>
        <taxon>Viridiplantae</taxon>
        <taxon>Streptophyta</taxon>
        <taxon>Embryophyta</taxon>
        <taxon>Tracheophyta</taxon>
        <taxon>Spermatophyta</taxon>
        <taxon>Magnoliopsida</taxon>
        <taxon>Liliopsida</taxon>
        <taxon>Poales</taxon>
        <taxon>Poaceae</taxon>
        <taxon>BOP clade</taxon>
        <taxon>Oryzoideae</taxon>
        <taxon>Oryzeae</taxon>
        <taxon>Oryzinae</taxon>
        <taxon>Oryza</taxon>
    </lineage>
</organism>
<dbReference type="HOGENOM" id="CLU_2531269_0_0_1"/>
<accession>A0A0E0CZM0</accession>
<dbReference type="EnsemblPlants" id="OMERI03G13660.5">
    <property type="protein sequence ID" value="OMERI03G13660.5"/>
    <property type="gene ID" value="OMERI03G13660"/>
</dbReference>
<dbReference type="Proteomes" id="UP000008021">
    <property type="component" value="Chromosome 3"/>
</dbReference>
<feature type="compositionally biased region" description="Polar residues" evidence="1">
    <location>
        <begin position="28"/>
        <end position="52"/>
    </location>
</feature>
<sequence>MVFQAGRPLPKLQNVKCECLIHRNIGQSTQVKTSPISKQRPSRESATQTTRPPWTVAVPHFRRPRTPAAPPPDCLVGGGGGEAS</sequence>
<evidence type="ECO:0000256" key="1">
    <source>
        <dbReference type="SAM" id="MobiDB-lite"/>
    </source>
</evidence>
<reference evidence="2" key="1">
    <citation type="submission" date="2015-04" db="UniProtKB">
        <authorList>
            <consortium name="EnsemblPlants"/>
        </authorList>
    </citation>
    <scope>IDENTIFICATION</scope>
</reference>
<reference evidence="2" key="2">
    <citation type="submission" date="2018-05" db="EMBL/GenBank/DDBJ databases">
        <title>OmerRS3 (Oryza meridionalis Reference Sequence Version 3).</title>
        <authorList>
            <person name="Zhang J."/>
            <person name="Kudrna D."/>
            <person name="Lee S."/>
            <person name="Talag J."/>
            <person name="Welchert J."/>
            <person name="Wing R.A."/>
        </authorList>
    </citation>
    <scope>NUCLEOTIDE SEQUENCE [LARGE SCALE GENOMIC DNA]</scope>
    <source>
        <strain evidence="2">cv. OR44</strain>
    </source>
</reference>
<proteinExistence type="predicted"/>
<name>A0A0E0CZM0_9ORYZ</name>
<dbReference type="Gramene" id="OMERI03G13660.5">
    <property type="protein sequence ID" value="OMERI03G13660.5"/>
    <property type="gene ID" value="OMERI03G13660"/>
</dbReference>
<protein>
    <submittedName>
        <fullName evidence="2">Uncharacterized protein</fullName>
    </submittedName>
</protein>
<feature type="region of interest" description="Disordered" evidence="1">
    <location>
        <begin position="28"/>
        <end position="84"/>
    </location>
</feature>